<keyword evidence="6" id="KW-1185">Reference proteome</keyword>
<evidence type="ECO:0000256" key="1">
    <source>
        <dbReference type="ARBA" id="ARBA00004141"/>
    </source>
</evidence>
<evidence type="ECO:0000256" key="4">
    <source>
        <dbReference type="SAM" id="Phobius"/>
    </source>
</evidence>
<feature type="transmembrane region" description="Helical" evidence="4">
    <location>
        <begin position="313"/>
        <end position="332"/>
    </location>
</feature>
<evidence type="ECO:0008006" key="7">
    <source>
        <dbReference type="Google" id="ProtNLM"/>
    </source>
</evidence>
<keyword evidence="4" id="KW-0472">Membrane</keyword>
<evidence type="ECO:0000313" key="5">
    <source>
        <dbReference type="EMBL" id="KAB8298106.1"/>
    </source>
</evidence>
<proteinExistence type="inferred from homology"/>
<feature type="transmembrane region" description="Helical" evidence="4">
    <location>
        <begin position="166"/>
        <end position="195"/>
    </location>
</feature>
<comment type="similarity">
    <text evidence="2">Belongs to the major facilitator superfamily. Monocarboxylate porter (TC 2.A.1.13) family.</text>
</comment>
<feature type="transmembrane region" description="Helical" evidence="4">
    <location>
        <begin position="421"/>
        <end position="446"/>
    </location>
</feature>
<feature type="region of interest" description="Disordered" evidence="3">
    <location>
        <begin position="509"/>
        <end position="529"/>
    </location>
</feature>
<dbReference type="InterPro" id="IPR050327">
    <property type="entry name" value="Proton-linked_MCT"/>
</dbReference>
<accession>A0A5N6K6D3</accession>
<feature type="transmembrane region" description="Helical" evidence="4">
    <location>
        <begin position="279"/>
        <end position="301"/>
    </location>
</feature>
<dbReference type="Pfam" id="PF07690">
    <property type="entry name" value="MFS_1"/>
    <property type="match status" value="1"/>
</dbReference>
<gene>
    <name evidence="5" type="ORF">EYC80_001868</name>
</gene>
<dbReference type="GO" id="GO:0016020">
    <property type="term" value="C:membrane"/>
    <property type="evidence" value="ECO:0007669"/>
    <property type="project" value="UniProtKB-SubCell"/>
</dbReference>
<protein>
    <recommendedName>
        <fullName evidence="7">Major facilitator superfamily (MFS) profile domain-containing protein</fullName>
    </recommendedName>
</protein>
<dbReference type="InterPro" id="IPR011701">
    <property type="entry name" value="MFS"/>
</dbReference>
<name>A0A5N6K6D3_MONLA</name>
<dbReference type="PANTHER" id="PTHR11360">
    <property type="entry name" value="MONOCARBOXYLATE TRANSPORTER"/>
    <property type="match status" value="1"/>
</dbReference>
<dbReference type="Proteomes" id="UP000326757">
    <property type="component" value="Unassembled WGS sequence"/>
</dbReference>
<organism evidence="5 6">
    <name type="scientific">Monilinia laxa</name>
    <name type="common">Brown rot fungus</name>
    <name type="synonym">Sclerotinia laxa</name>
    <dbReference type="NCBI Taxonomy" id="61186"/>
    <lineage>
        <taxon>Eukaryota</taxon>
        <taxon>Fungi</taxon>
        <taxon>Dikarya</taxon>
        <taxon>Ascomycota</taxon>
        <taxon>Pezizomycotina</taxon>
        <taxon>Leotiomycetes</taxon>
        <taxon>Helotiales</taxon>
        <taxon>Sclerotiniaceae</taxon>
        <taxon>Monilinia</taxon>
    </lineage>
</organism>
<dbReference type="InterPro" id="IPR036259">
    <property type="entry name" value="MFS_trans_sf"/>
</dbReference>
<dbReference type="Gene3D" id="1.20.1250.20">
    <property type="entry name" value="MFS general substrate transporter like domains"/>
    <property type="match status" value="3"/>
</dbReference>
<feature type="transmembrane region" description="Helical" evidence="4">
    <location>
        <begin position="344"/>
        <end position="361"/>
    </location>
</feature>
<evidence type="ECO:0000256" key="3">
    <source>
        <dbReference type="SAM" id="MobiDB-lite"/>
    </source>
</evidence>
<keyword evidence="4" id="KW-0812">Transmembrane</keyword>
<dbReference type="GO" id="GO:0022857">
    <property type="term" value="F:transmembrane transporter activity"/>
    <property type="evidence" value="ECO:0007669"/>
    <property type="project" value="InterPro"/>
</dbReference>
<sequence length="549" mass="60806">MQAVENNYAEETCLKNRDVTVSDSRDWIQNENFEKSGVNSHLPDSENLDDNSRTPTTPKKDLEERVVQNAPNSPSDEAFNKEEDNDDFPEGGLKGWSVVVGSFCGSFSVFGILNSSGILLEYFSTHQLKDYDTSQIGWIFGLSLFLTFFCGAPIGPIFDAYGPRVLIFSGSIFVLNGIGGCLVNTPCIAAIGHYFLVKRGNATGIAMTAGSIGGIIFPLMLQRLFPTIGFAWATRILGFILLFLLILANLLVQSRLPRKSLPSIGSILPDLNAFRDPPFFFLTIAIFLLEWGIFVPLTYITPYVVSHGQSSSFGFYIVAILNAGSFFGRFGAGWAADLIGRLNTLILSVALCVIACLALWLPASDSTAMAVVFAIVFGFVSGSKTEHYGRYYSTCWMVVAFGTLTGLPIAGKILTASGGDYTWLIVFAGLSYALAGFFLIVARILAAPHNPFFSEIYTLRHLSLKHLKWPENSRSSIGSPNTHYKPMNNYCLGTYYTLVIRHCCTSRHKMENKPKPDPPKHHLQPDQSRRSRRPLFWRWGFPGWGFLHL</sequence>
<dbReference type="CDD" id="cd17352">
    <property type="entry name" value="MFS_MCT_SLC16"/>
    <property type="match status" value="1"/>
</dbReference>
<comment type="subcellular location">
    <subcellularLocation>
        <location evidence="1">Membrane</location>
        <topology evidence="1">Multi-pass membrane protein</topology>
    </subcellularLocation>
</comment>
<dbReference type="SUPFAM" id="SSF103473">
    <property type="entry name" value="MFS general substrate transporter"/>
    <property type="match status" value="1"/>
</dbReference>
<dbReference type="OrthoDB" id="410267at2759"/>
<comment type="caution">
    <text evidence="5">The sequence shown here is derived from an EMBL/GenBank/DDBJ whole genome shotgun (WGS) entry which is preliminary data.</text>
</comment>
<feature type="transmembrane region" description="Helical" evidence="4">
    <location>
        <begin position="367"/>
        <end position="383"/>
    </location>
</feature>
<keyword evidence="4" id="KW-1133">Transmembrane helix</keyword>
<dbReference type="AlphaFoldDB" id="A0A5N6K6D3"/>
<evidence type="ECO:0000256" key="2">
    <source>
        <dbReference type="ARBA" id="ARBA00006727"/>
    </source>
</evidence>
<feature type="transmembrane region" description="Helical" evidence="4">
    <location>
        <begin position="232"/>
        <end position="252"/>
    </location>
</feature>
<evidence type="ECO:0000313" key="6">
    <source>
        <dbReference type="Proteomes" id="UP000326757"/>
    </source>
</evidence>
<feature type="region of interest" description="Disordered" evidence="3">
    <location>
        <begin position="30"/>
        <end position="86"/>
    </location>
</feature>
<feature type="transmembrane region" description="Helical" evidence="4">
    <location>
        <begin position="135"/>
        <end position="154"/>
    </location>
</feature>
<feature type="transmembrane region" description="Helical" evidence="4">
    <location>
        <begin position="202"/>
        <end position="220"/>
    </location>
</feature>
<dbReference type="PANTHER" id="PTHR11360:SF177">
    <property type="entry name" value="RIBOFLAVIN TRANSPORTER MCH5"/>
    <property type="match status" value="1"/>
</dbReference>
<reference evidence="5 6" key="1">
    <citation type="submission" date="2019-06" db="EMBL/GenBank/DDBJ databases">
        <title>Genome Sequence of the Brown Rot Fungal Pathogen Monilinia laxa.</title>
        <authorList>
            <person name="De Miccolis Angelini R.M."/>
            <person name="Landi L."/>
            <person name="Abate D."/>
            <person name="Pollastro S."/>
            <person name="Romanazzi G."/>
            <person name="Faretra F."/>
        </authorList>
    </citation>
    <scope>NUCLEOTIDE SEQUENCE [LARGE SCALE GENOMIC DNA]</scope>
    <source>
        <strain evidence="5 6">Mlax316</strain>
    </source>
</reference>
<dbReference type="EMBL" id="VIGI01000007">
    <property type="protein sequence ID" value="KAB8298106.1"/>
    <property type="molecule type" value="Genomic_DNA"/>
</dbReference>
<feature type="transmembrane region" description="Helical" evidence="4">
    <location>
        <begin position="395"/>
        <end position="415"/>
    </location>
</feature>